<accession>A0A401TVI5</accession>
<evidence type="ECO:0000256" key="1">
    <source>
        <dbReference type="ARBA" id="ARBA00023157"/>
    </source>
</evidence>
<comment type="caution">
    <text evidence="4">The sequence shown here is derived from an EMBL/GenBank/DDBJ whole genome shotgun (WGS) entry which is preliminary data.</text>
</comment>
<proteinExistence type="predicted"/>
<keyword evidence="1" id="KW-1015">Disulfide bond</keyword>
<dbReference type="GO" id="GO:0005615">
    <property type="term" value="C:extracellular space"/>
    <property type="evidence" value="ECO:0007669"/>
    <property type="project" value="TreeGrafter"/>
</dbReference>
<dbReference type="OrthoDB" id="6236007at2759"/>
<evidence type="ECO:0000256" key="2">
    <source>
        <dbReference type="ARBA" id="ARBA00023180"/>
    </source>
</evidence>
<evidence type="ECO:0000259" key="3">
    <source>
        <dbReference type="PROSITE" id="PS51233"/>
    </source>
</evidence>
<dbReference type="InterPro" id="IPR001846">
    <property type="entry name" value="VWF_type-D"/>
</dbReference>
<dbReference type="InterPro" id="IPR014853">
    <property type="entry name" value="VWF/SSPO/ZAN-like_Cys-rich_dom"/>
</dbReference>
<dbReference type="Pfam" id="PF00094">
    <property type="entry name" value="VWD"/>
    <property type="match status" value="1"/>
</dbReference>
<evidence type="ECO:0000313" key="5">
    <source>
        <dbReference type="Proteomes" id="UP000287033"/>
    </source>
</evidence>
<organism evidence="4 5">
    <name type="scientific">Chiloscyllium punctatum</name>
    <name type="common">Brownbanded bambooshark</name>
    <name type="synonym">Hemiscyllium punctatum</name>
    <dbReference type="NCBI Taxonomy" id="137246"/>
    <lineage>
        <taxon>Eukaryota</taxon>
        <taxon>Metazoa</taxon>
        <taxon>Chordata</taxon>
        <taxon>Craniata</taxon>
        <taxon>Vertebrata</taxon>
        <taxon>Chondrichthyes</taxon>
        <taxon>Elasmobranchii</taxon>
        <taxon>Galeomorphii</taxon>
        <taxon>Galeoidea</taxon>
        <taxon>Orectolobiformes</taxon>
        <taxon>Hemiscylliidae</taxon>
        <taxon>Chiloscyllium</taxon>
    </lineage>
</organism>
<dbReference type="STRING" id="137246.A0A401TVI5"/>
<gene>
    <name evidence="4" type="ORF">chiPu_0030974</name>
</gene>
<dbReference type="EMBL" id="BEZZ01197946">
    <property type="protein sequence ID" value="GCC46616.1"/>
    <property type="molecule type" value="Genomic_DNA"/>
</dbReference>
<evidence type="ECO:0000313" key="4">
    <source>
        <dbReference type="EMBL" id="GCC46616.1"/>
    </source>
</evidence>
<reference evidence="4 5" key="1">
    <citation type="journal article" date="2018" name="Nat. Ecol. Evol.">
        <title>Shark genomes provide insights into elasmobranch evolution and the origin of vertebrates.</title>
        <authorList>
            <person name="Hara Y"/>
            <person name="Yamaguchi K"/>
            <person name="Onimaru K"/>
            <person name="Kadota M"/>
            <person name="Koyanagi M"/>
            <person name="Keeley SD"/>
            <person name="Tatsumi K"/>
            <person name="Tanaka K"/>
            <person name="Motone F"/>
            <person name="Kageyama Y"/>
            <person name="Nozu R"/>
            <person name="Adachi N"/>
            <person name="Nishimura O"/>
            <person name="Nakagawa R"/>
            <person name="Tanegashima C"/>
            <person name="Kiyatake I"/>
            <person name="Matsumoto R"/>
            <person name="Murakumo K"/>
            <person name="Nishida K"/>
            <person name="Terakita A"/>
            <person name="Kuratani S"/>
            <person name="Sato K"/>
            <person name="Hyodo S Kuraku.S."/>
        </authorList>
    </citation>
    <scope>NUCLEOTIDE SEQUENCE [LARGE SCALE GENOMIC DNA]</scope>
</reference>
<name>A0A401TVI5_CHIPU</name>
<dbReference type="AlphaFoldDB" id="A0A401TVI5"/>
<dbReference type="Pfam" id="PF08742">
    <property type="entry name" value="C8"/>
    <property type="match status" value="1"/>
</dbReference>
<protein>
    <recommendedName>
        <fullName evidence="3">VWFD domain-containing protein</fullName>
    </recommendedName>
</protein>
<dbReference type="SMART" id="SM00832">
    <property type="entry name" value="C8"/>
    <property type="match status" value="1"/>
</dbReference>
<keyword evidence="2" id="KW-0325">Glycoprotein</keyword>
<dbReference type="OMA" id="HWHESPA"/>
<feature type="domain" description="VWFD" evidence="3">
    <location>
        <begin position="1"/>
        <end position="84"/>
    </location>
</feature>
<dbReference type="PANTHER" id="PTHR11339:SF373">
    <property type="entry name" value="VWFD DOMAIN-CONTAINING PROTEIN"/>
    <property type="match status" value="1"/>
</dbReference>
<dbReference type="PANTHER" id="PTHR11339">
    <property type="entry name" value="EXTRACELLULAR MATRIX GLYCOPROTEIN RELATED"/>
    <property type="match status" value="1"/>
</dbReference>
<dbReference type="InterPro" id="IPR050780">
    <property type="entry name" value="Mucin_vWF_Thrombospondin_sf"/>
</dbReference>
<keyword evidence="5" id="KW-1185">Reference proteome</keyword>
<dbReference type="Proteomes" id="UP000287033">
    <property type="component" value="Unassembled WGS sequence"/>
</dbReference>
<dbReference type="PROSITE" id="PS51233">
    <property type="entry name" value="VWFD"/>
    <property type="match status" value="1"/>
</dbReference>
<dbReference type="GO" id="GO:0031012">
    <property type="term" value="C:extracellular matrix"/>
    <property type="evidence" value="ECO:0007669"/>
    <property type="project" value="TreeGrafter"/>
</dbReference>
<sequence>MVTVTQEGNAVVLRTQFGLRVVYDALSYLEVNVSSSYQGQLAGLCGNYNGDQNDDLLLPTGEGAANLMEFATSWKVQTAGGACPVSSYPLAPGCDAHQQQIYSTPNFCGLLTDSSGPFAACAQMVEPSTFYQSCLYDVCTANGSHQALCRNLQGYATACQQAGGQLHPWRDSNFCRK</sequence>